<feature type="region of interest" description="Disordered" evidence="3">
    <location>
        <begin position="1"/>
        <end position="23"/>
    </location>
</feature>
<reference evidence="5 7" key="1">
    <citation type="submission" date="2017-05" db="EMBL/GenBank/DDBJ databases">
        <authorList>
            <person name="Blom J."/>
        </authorList>
    </citation>
    <scope>NUCLEOTIDE SEQUENCE [LARGE SCALE GENOMIC DNA]</scope>
    <source>
        <strain evidence="5">PD885</strain>
    </source>
</reference>
<accession>A0A1Y6HAU9</accession>
<name>A0A1Y6HAU9_9XANT</name>
<dbReference type="EMBL" id="LT853885">
    <property type="protein sequence ID" value="SMR04011.1"/>
    <property type="molecule type" value="Genomic_DNA"/>
</dbReference>
<organism evidence="6 8">
    <name type="scientific">Xanthomonas fragariae</name>
    <dbReference type="NCBI Taxonomy" id="48664"/>
    <lineage>
        <taxon>Bacteria</taxon>
        <taxon>Pseudomonadati</taxon>
        <taxon>Pseudomonadota</taxon>
        <taxon>Gammaproteobacteria</taxon>
        <taxon>Lysobacterales</taxon>
        <taxon>Lysobacteraceae</taxon>
        <taxon>Xanthomonas</taxon>
    </lineage>
</organism>
<evidence type="ECO:0000256" key="2">
    <source>
        <dbReference type="ARBA" id="ARBA00022801"/>
    </source>
</evidence>
<reference evidence="6 8" key="2">
    <citation type="submission" date="2017-05" db="EMBL/GenBank/DDBJ databases">
        <authorList>
            <person name="Song R."/>
            <person name="Chenine A.L."/>
            <person name="Ruprecht R.M."/>
        </authorList>
    </citation>
    <scope>NUCLEOTIDE SEQUENCE [LARGE SCALE GENOMIC DNA]</scope>
    <source>
        <strain evidence="6">PD5205</strain>
    </source>
</reference>
<dbReference type="InterPro" id="IPR002884">
    <property type="entry name" value="P_dom"/>
</dbReference>
<dbReference type="EC" id="3.4.21.-" evidence="5"/>
<proteinExistence type="predicted"/>
<dbReference type="Pfam" id="PF01483">
    <property type="entry name" value="P_proprotein"/>
    <property type="match status" value="1"/>
</dbReference>
<dbReference type="Gene3D" id="2.60.120.260">
    <property type="entry name" value="Galactose-binding domain-like"/>
    <property type="match status" value="1"/>
</dbReference>
<evidence type="ECO:0000313" key="5">
    <source>
        <dbReference type="EMBL" id="SMQ98523.1"/>
    </source>
</evidence>
<dbReference type="GO" id="GO:0004252">
    <property type="term" value="F:serine-type endopeptidase activity"/>
    <property type="evidence" value="ECO:0007669"/>
    <property type="project" value="InterPro"/>
</dbReference>
<dbReference type="InterPro" id="IPR008979">
    <property type="entry name" value="Galactose-bd-like_sf"/>
</dbReference>
<dbReference type="EMBL" id="LT853882">
    <property type="protein sequence ID" value="SMQ98523.1"/>
    <property type="molecule type" value="Genomic_DNA"/>
</dbReference>
<protein>
    <submittedName>
        <fullName evidence="5">Microbial serine proteinase</fullName>
        <ecNumber evidence="5">3.4.21.-</ecNumber>
    </submittedName>
    <submittedName>
        <fullName evidence="6">Serine protease</fullName>
    </submittedName>
</protein>
<sequence length="128" mass="14198">MRDTRWVKSGNAGSQIGGPARPATQRVRIKQAMKVESVQLSLETAHLTPRNLRVVLVSPSGTRSYVPTPFSALDADAYAKTRFYVDLTSSNAFLDETSQGVWTLEVTDMIADKGKEQLQEFEMRVVGH</sequence>
<evidence type="ECO:0000256" key="1">
    <source>
        <dbReference type="ARBA" id="ARBA00022670"/>
    </source>
</evidence>
<dbReference type="eggNOG" id="COG4935">
    <property type="taxonomic scope" value="Bacteria"/>
</dbReference>
<dbReference type="SUPFAM" id="SSF49785">
    <property type="entry name" value="Galactose-binding domain-like"/>
    <property type="match status" value="1"/>
</dbReference>
<evidence type="ECO:0000313" key="6">
    <source>
        <dbReference type="EMBL" id="SMR04011.1"/>
    </source>
</evidence>
<evidence type="ECO:0000259" key="4">
    <source>
        <dbReference type="PROSITE" id="PS51829"/>
    </source>
</evidence>
<evidence type="ECO:0000313" key="7">
    <source>
        <dbReference type="Proteomes" id="UP000195877"/>
    </source>
</evidence>
<gene>
    <name evidence="5" type="primary">aspA_1</name>
    <name evidence="6" type="ORF">PD5205_02721</name>
    <name evidence="5" type="ORF">PD885_01272</name>
</gene>
<keyword evidence="1 6" id="KW-0645">Protease</keyword>
<evidence type="ECO:0000256" key="3">
    <source>
        <dbReference type="SAM" id="MobiDB-lite"/>
    </source>
</evidence>
<evidence type="ECO:0000313" key="8">
    <source>
        <dbReference type="Proteomes" id="UP000195953"/>
    </source>
</evidence>
<dbReference type="Proteomes" id="UP000195953">
    <property type="component" value="Chromosome 1"/>
</dbReference>
<keyword evidence="2 5" id="KW-0378">Hydrolase</keyword>
<keyword evidence="7" id="KW-1185">Reference proteome</keyword>
<dbReference type="Proteomes" id="UP000195877">
    <property type="component" value="Chromosome 1"/>
</dbReference>
<dbReference type="PROSITE" id="PS51829">
    <property type="entry name" value="P_HOMO_B"/>
    <property type="match status" value="1"/>
</dbReference>
<dbReference type="AlphaFoldDB" id="A0A1Y6HAU9"/>
<dbReference type="GO" id="GO:0006508">
    <property type="term" value="P:proteolysis"/>
    <property type="evidence" value="ECO:0007669"/>
    <property type="project" value="UniProtKB-KW"/>
</dbReference>
<feature type="domain" description="P/Homo B" evidence="4">
    <location>
        <begin position="1"/>
        <end position="128"/>
    </location>
</feature>